<feature type="compositionally biased region" description="Basic and acidic residues" evidence="1">
    <location>
        <begin position="63"/>
        <end position="73"/>
    </location>
</feature>
<sequence length="177" mass="19585">MEDINIVLHDSIPGPQVELPGPGLSISPSKPENSAPADDRHLPHRRHHRVPPQNAQRAPVELAVHESEVESHKQPNIAQRGRPVDPLGPAHQLGSGLGPCREWVVDHCHHAEARRREIGGGGPDDLHRRWVGPGDDVVEVEAEVAELLFLEAERRRIQDPGVAITGFWFLGGDERER</sequence>
<keyword evidence="3" id="KW-1185">Reference proteome</keyword>
<evidence type="ECO:0000313" key="2">
    <source>
        <dbReference type="EMBL" id="CAI0402649.1"/>
    </source>
</evidence>
<proteinExistence type="predicted"/>
<feature type="region of interest" description="Disordered" evidence="1">
    <location>
        <begin position="1"/>
        <end position="93"/>
    </location>
</feature>
<dbReference type="AlphaFoldDB" id="A0AAV0J050"/>
<accession>A0AAV0J050</accession>
<name>A0AAV0J050_9ROSI</name>
<protein>
    <submittedName>
        <fullName evidence="2">Uncharacterized protein</fullName>
    </submittedName>
</protein>
<evidence type="ECO:0000256" key="1">
    <source>
        <dbReference type="SAM" id="MobiDB-lite"/>
    </source>
</evidence>
<organism evidence="2 3">
    <name type="scientific">Linum tenue</name>
    <dbReference type="NCBI Taxonomy" id="586396"/>
    <lineage>
        <taxon>Eukaryota</taxon>
        <taxon>Viridiplantae</taxon>
        <taxon>Streptophyta</taxon>
        <taxon>Embryophyta</taxon>
        <taxon>Tracheophyta</taxon>
        <taxon>Spermatophyta</taxon>
        <taxon>Magnoliopsida</taxon>
        <taxon>eudicotyledons</taxon>
        <taxon>Gunneridae</taxon>
        <taxon>Pentapetalae</taxon>
        <taxon>rosids</taxon>
        <taxon>fabids</taxon>
        <taxon>Malpighiales</taxon>
        <taxon>Linaceae</taxon>
        <taxon>Linum</taxon>
    </lineage>
</organism>
<gene>
    <name evidence="2" type="ORF">LITE_LOCUS11703</name>
</gene>
<comment type="caution">
    <text evidence="2">The sequence shown here is derived from an EMBL/GenBank/DDBJ whole genome shotgun (WGS) entry which is preliminary data.</text>
</comment>
<dbReference type="EMBL" id="CAMGYJ010000004">
    <property type="protein sequence ID" value="CAI0402649.1"/>
    <property type="molecule type" value="Genomic_DNA"/>
</dbReference>
<reference evidence="2" key="1">
    <citation type="submission" date="2022-08" db="EMBL/GenBank/DDBJ databases">
        <authorList>
            <person name="Gutierrez-Valencia J."/>
        </authorList>
    </citation>
    <scope>NUCLEOTIDE SEQUENCE</scope>
</reference>
<evidence type="ECO:0000313" key="3">
    <source>
        <dbReference type="Proteomes" id="UP001154282"/>
    </source>
</evidence>
<dbReference type="Proteomes" id="UP001154282">
    <property type="component" value="Unassembled WGS sequence"/>
</dbReference>